<comment type="similarity">
    <text evidence="1">Belongs to the ABC transporter superfamily.</text>
</comment>
<dbReference type="InterPro" id="IPR027417">
    <property type="entry name" value="P-loop_NTPase"/>
</dbReference>
<evidence type="ECO:0000313" key="7">
    <source>
        <dbReference type="Proteomes" id="UP001371305"/>
    </source>
</evidence>
<protein>
    <submittedName>
        <fullName evidence="6">ABC transporter ATP-binding protein</fullName>
    </submittedName>
</protein>
<comment type="caution">
    <text evidence="6">The sequence shown here is derived from an EMBL/GenBank/DDBJ whole genome shotgun (WGS) entry which is preliminary data.</text>
</comment>
<keyword evidence="4 6" id="KW-0067">ATP-binding</keyword>
<dbReference type="CDD" id="cd03235">
    <property type="entry name" value="ABC_Metallic_Cations"/>
    <property type="match status" value="1"/>
</dbReference>
<gene>
    <name evidence="6" type="ORF">WKV53_05845</name>
</gene>
<reference evidence="6 7" key="1">
    <citation type="submission" date="2024-04" db="EMBL/GenBank/DDBJ databases">
        <title>Luteolibacter sp. isolated from soil.</title>
        <authorList>
            <person name="An J."/>
        </authorList>
    </citation>
    <scope>NUCLEOTIDE SEQUENCE [LARGE SCALE GENOMIC DNA]</scope>
    <source>
        <strain evidence="6 7">Y139</strain>
    </source>
</reference>
<dbReference type="Gene3D" id="3.40.50.300">
    <property type="entry name" value="P-loop containing nucleotide triphosphate hydrolases"/>
    <property type="match status" value="1"/>
</dbReference>
<proteinExistence type="inferred from homology"/>
<keyword evidence="3" id="KW-0547">Nucleotide-binding</keyword>
<name>A0ABU9AQL8_9BACT</name>
<accession>A0ABU9AQL8</accession>
<evidence type="ECO:0000256" key="4">
    <source>
        <dbReference type="ARBA" id="ARBA00022840"/>
    </source>
</evidence>
<dbReference type="Proteomes" id="UP001371305">
    <property type="component" value="Unassembled WGS sequence"/>
</dbReference>
<organism evidence="6 7">
    <name type="scientific">Luteolibacter soli</name>
    <dbReference type="NCBI Taxonomy" id="3135280"/>
    <lineage>
        <taxon>Bacteria</taxon>
        <taxon>Pseudomonadati</taxon>
        <taxon>Verrucomicrobiota</taxon>
        <taxon>Verrucomicrobiia</taxon>
        <taxon>Verrucomicrobiales</taxon>
        <taxon>Verrucomicrobiaceae</taxon>
        <taxon>Luteolibacter</taxon>
    </lineage>
</organism>
<dbReference type="RefSeq" id="WP_341403420.1">
    <property type="nucleotide sequence ID" value="NZ_JBBUKT010000002.1"/>
</dbReference>
<dbReference type="Pfam" id="PF00005">
    <property type="entry name" value="ABC_tran"/>
    <property type="match status" value="1"/>
</dbReference>
<dbReference type="InterPro" id="IPR003593">
    <property type="entry name" value="AAA+_ATPase"/>
</dbReference>
<dbReference type="GO" id="GO:0005524">
    <property type="term" value="F:ATP binding"/>
    <property type="evidence" value="ECO:0007669"/>
    <property type="project" value="UniProtKB-KW"/>
</dbReference>
<keyword evidence="7" id="KW-1185">Reference proteome</keyword>
<dbReference type="SMART" id="SM00382">
    <property type="entry name" value="AAA"/>
    <property type="match status" value="1"/>
</dbReference>
<evidence type="ECO:0000313" key="6">
    <source>
        <dbReference type="EMBL" id="MEK7950005.1"/>
    </source>
</evidence>
<evidence type="ECO:0000256" key="3">
    <source>
        <dbReference type="ARBA" id="ARBA00022741"/>
    </source>
</evidence>
<dbReference type="EMBL" id="JBBUKT010000002">
    <property type="protein sequence ID" value="MEK7950005.1"/>
    <property type="molecule type" value="Genomic_DNA"/>
</dbReference>
<evidence type="ECO:0000259" key="5">
    <source>
        <dbReference type="PROSITE" id="PS50893"/>
    </source>
</evidence>
<dbReference type="PANTHER" id="PTHR42734">
    <property type="entry name" value="METAL TRANSPORT SYSTEM ATP-BINDING PROTEIN TM_0124-RELATED"/>
    <property type="match status" value="1"/>
</dbReference>
<dbReference type="SUPFAM" id="SSF52540">
    <property type="entry name" value="P-loop containing nucleoside triphosphate hydrolases"/>
    <property type="match status" value="1"/>
</dbReference>
<keyword evidence="2" id="KW-0813">Transport</keyword>
<evidence type="ECO:0000256" key="2">
    <source>
        <dbReference type="ARBA" id="ARBA00022448"/>
    </source>
</evidence>
<sequence>MSHEHHDCCAHHAHHHELVIDSLRVHYRDTLALDGVSFATSCGNRVALVGPNGAGKSTLLKAIAGLVPRTGGSIRWRGSAVKRWSREFAYLPQREEVDWSFPITVRGLVEMGRYPQTGMFRRFRDEDDAAVDAALAALDLLDLQKRQIRELSGGQQQRTFLARALAQEAHVLLLDEPFTGLDRNASRQLGDLLAKLSHEGRLVIASHHDLATAPKLFDEALLLKTRPLAFGAATEALSEANIDRAFGHISDHEDRATQQPAVASAL</sequence>
<dbReference type="PROSITE" id="PS50893">
    <property type="entry name" value="ABC_TRANSPORTER_2"/>
    <property type="match status" value="1"/>
</dbReference>
<dbReference type="InterPro" id="IPR050153">
    <property type="entry name" value="Metal_Ion_Import_ABC"/>
</dbReference>
<evidence type="ECO:0000256" key="1">
    <source>
        <dbReference type="ARBA" id="ARBA00005417"/>
    </source>
</evidence>
<dbReference type="InterPro" id="IPR003439">
    <property type="entry name" value="ABC_transporter-like_ATP-bd"/>
</dbReference>
<dbReference type="PANTHER" id="PTHR42734:SF5">
    <property type="entry name" value="IRON TRANSPORT SYSTEM ATP-BINDING PROTEIN HI_0361-RELATED"/>
    <property type="match status" value="1"/>
</dbReference>
<feature type="domain" description="ABC transporter" evidence="5">
    <location>
        <begin position="18"/>
        <end position="250"/>
    </location>
</feature>